<feature type="compositionally biased region" description="Low complexity" evidence="13">
    <location>
        <begin position="123"/>
        <end position="132"/>
    </location>
</feature>
<protein>
    <recommendedName>
        <fullName evidence="3 10">Translation initiation factor IF-2</fullName>
    </recommendedName>
</protein>
<dbReference type="InterPro" id="IPR006847">
    <property type="entry name" value="IF2_N"/>
</dbReference>
<accession>A0A1Z3N9F1</accession>
<feature type="domain" description="Tr-type G" evidence="14">
    <location>
        <begin position="469"/>
        <end position="639"/>
    </location>
</feature>
<evidence type="ECO:0000256" key="13">
    <source>
        <dbReference type="SAM" id="MobiDB-lite"/>
    </source>
</evidence>
<proteinExistence type="inferred from homology"/>
<dbReference type="CDD" id="cd03702">
    <property type="entry name" value="IF2_mtIF2_II"/>
    <property type="match status" value="1"/>
</dbReference>
<evidence type="ECO:0000256" key="3">
    <source>
        <dbReference type="ARBA" id="ARBA00020675"/>
    </source>
</evidence>
<dbReference type="InterPro" id="IPR000178">
    <property type="entry name" value="TF_IF2_bacterial-like"/>
</dbReference>
<evidence type="ECO:0000256" key="10">
    <source>
        <dbReference type="HAMAP-Rule" id="MF_00100"/>
    </source>
</evidence>
<dbReference type="SUPFAM" id="SSF50447">
    <property type="entry name" value="Translation proteins"/>
    <property type="match status" value="2"/>
</dbReference>
<dbReference type="Pfam" id="PF04760">
    <property type="entry name" value="IF2_N"/>
    <property type="match status" value="1"/>
</dbReference>
<feature type="binding site" evidence="10">
    <location>
        <begin position="478"/>
        <end position="485"/>
    </location>
    <ligand>
        <name>GTP</name>
        <dbReference type="ChEBI" id="CHEBI:37565"/>
    </ligand>
</feature>
<feature type="compositionally biased region" description="Basic and acidic residues" evidence="13">
    <location>
        <begin position="157"/>
        <end position="179"/>
    </location>
</feature>
<reference evidence="15 16" key="1">
    <citation type="submission" date="2017-04" db="EMBL/GenBank/DDBJ databases">
        <title>Whole genome sequence of Bdellovibrio bacteriovorus strain SSB218315.</title>
        <authorList>
            <person name="Oyedara O."/>
            <person name="Rodriguez-Perez M.A."/>
        </authorList>
    </citation>
    <scope>NUCLEOTIDE SEQUENCE [LARGE SCALE GENOMIC DNA]</scope>
    <source>
        <strain evidence="15 16">SSB218315</strain>
    </source>
</reference>
<evidence type="ECO:0000256" key="6">
    <source>
        <dbReference type="ARBA" id="ARBA00022741"/>
    </source>
</evidence>
<dbReference type="CDD" id="cd01887">
    <property type="entry name" value="IF2_eIF5B"/>
    <property type="match status" value="1"/>
</dbReference>
<dbReference type="InterPro" id="IPR027417">
    <property type="entry name" value="P-loop_NTPase"/>
</dbReference>
<dbReference type="FunFam" id="3.40.50.300:FF:000019">
    <property type="entry name" value="Translation initiation factor IF-2"/>
    <property type="match status" value="1"/>
</dbReference>
<dbReference type="Gene3D" id="3.40.50.10050">
    <property type="entry name" value="Translation initiation factor IF- 2, domain 3"/>
    <property type="match status" value="1"/>
</dbReference>
<sequence length="975" mass="103090">MSNPKVFEFAKEIGMTPLALMDKIREWHLPVKSHMAELEPEVLEQIKIKLSGGEKSADEAKPKKTAARKAAPKKAAAAAPAPEADASAAAAKTPVIRRKKDEVPAEAPKAKVVAKPEGEVEEAAAAPKTTRVVVKKPAVKAEAEEVEETPEVEAAPVEEKAPAKAAVKEEAPAPVEKAEPVVAKETPAAPVAPAAPEAPAPQARKKEVVVGTSGVSSSATPASAPKRNIIGRMDLSRVQSQAPQRPQGERPAGGFTPRAGGEQRGASASFTGQRPGGFNRPAGGAPTRNIRTGFVAANQPPEPIADAGADRGGRDFDKRKRFGAPAAPAAAGPGATGRGGEKEEEVVSFNAVEFRKREMVFQPKKKKGMLERDAMKTQITTPSAHKRVVKVNNTMKLSDLAMEMGLKAPQLVRELMKQGVMANMNMDLDFDTIALIVPEFGWEAQNVFKTADEVAEQTAFGDLDAAPVTRPPVVTVMGHVDHGKTSLLDAIRNADVAKGEAGGITQHIGAYSVKIEDGSLITFLDTPGHEAFTAMRARGANATDIAIIVVAADDGMMPQTQEAINHAKAAGVPIIVAVNKIDKPGANPERIKQQLTELEIVPEEWGGSTIFCEVSALKKTGITELLEQIKLVAEVAELKANPKRSGTGLVIEAKMEKGKGPVATLLVKDGTVEVGQYIVAGTMKGRVRSLTNDRGERVQSAGPGIPVEVLGLEAVPAAGDKFDIVKDEVTATKVSELRKEQAEKAAAAPAAKLSLDEVFAKVKAGDVKELAIVLKADVHGSLEAINGMLAKLSTPEVKARVIHSAVGGINEGDIVLANTAKGIVLGFNVRPDLGAQAKAKQMGVDVRTYSIVYELIDQMKAAMGGLLSPDIVEEVLGRAEVRNVFTVPKVGTIAGCFVIDGKVQRNASIRLLRENKIVYEGKIASLKRFKDDAKEVASGYECGIGIENYNDVKVGDQMEAFVKKEVARELEGGAN</sequence>
<evidence type="ECO:0000256" key="1">
    <source>
        <dbReference type="ARBA" id="ARBA00004496"/>
    </source>
</evidence>
<dbReference type="Pfam" id="PF03144">
    <property type="entry name" value="GTP_EFTU_D2"/>
    <property type="match status" value="1"/>
</dbReference>
<dbReference type="GO" id="GO:0003743">
    <property type="term" value="F:translation initiation factor activity"/>
    <property type="evidence" value="ECO:0007669"/>
    <property type="project" value="UniProtKB-UniRule"/>
</dbReference>
<dbReference type="InterPro" id="IPR009000">
    <property type="entry name" value="Transl_B-barrel_sf"/>
</dbReference>
<dbReference type="GO" id="GO:0005525">
    <property type="term" value="F:GTP binding"/>
    <property type="evidence" value="ECO:0007669"/>
    <property type="project" value="UniProtKB-KW"/>
</dbReference>
<evidence type="ECO:0000256" key="5">
    <source>
        <dbReference type="ARBA" id="ARBA00022540"/>
    </source>
</evidence>
<comment type="subcellular location">
    <subcellularLocation>
        <location evidence="1 10 12">Cytoplasm</location>
    </subcellularLocation>
</comment>
<evidence type="ECO:0000256" key="7">
    <source>
        <dbReference type="ARBA" id="ARBA00022917"/>
    </source>
</evidence>
<dbReference type="Pfam" id="PF00009">
    <property type="entry name" value="GTP_EFTU"/>
    <property type="match status" value="1"/>
</dbReference>
<dbReference type="PANTHER" id="PTHR43381">
    <property type="entry name" value="TRANSLATION INITIATION FACTOR IF-2-RELATED"/>
    <property type="match status" value="1"/>
</dbReference>
<feature type="region of interest" description="Disordered" evidence="13">
    <location>
        <begin position="122"/>
        <end position="342"/>
    </location>
</feature>
<keyword evidence="6 10" id="KW-0547">Nucleotide-binding</keyword>
<comment type="function">
    <text evidence="9 10 11">One of the essential components for the initiation of protein synthesis. Protects formylmethionyl-tRNA from spontaneous hydrolysis and promotes its binding to the 30S ribosomal subunits. Also involved in the hydrolysis of GTP during the formation of the 70S ribosomal complex.</text>
</comment>
<dbReference type="Gene3D" id="1.10.10.2480">
    <property type="match status" value="1"/>
</dbReference>
<feature type="compositionally biased region" description="Low complexity" evidence="13">
    <location>
        <begin position="209"/>
        <end position="225"/>
    </location>
</feature>
<keyword evidence="5 10" id="KW-0396">Initiation factor</keyword>
<keyword evidence="8 10" id="KW-0342">GTP-binding</keyword>
<dbReference type="GO" id="GO:0005829">
    <property type="term" value="C:cytosol"/>
    <property type="evidence" value="ECO:0007669"/>
    <property type="project" value="TreeGrafter"/>
</dbReference>
<dbReference type="Gene3D" id="2.40.30.10">
    <property type="entry name" value="Translation factors"/>
    <property type="match status" value="2"/>
</dbReference>
<dbReference type="PANTHER" id="PTHR43381:SF5">
    <property type="entry name" value="TR-TYPE G DOMAIN-CONTAINING PROTEIN"/>
    <property type="match status" value="1"/>
</dbReference>
<comment type="caution">
    <text evidence="10">Lacks conserved residue(s) required for the propagation of feature annotation.</text>
</comment>
<dbReference type="InterPro" id="IPR004161">
    <property type="entry name" value="EFTu-like_2"/>
</dbReference>
<feature type="compositionally biased region" description="Low complexity" evidence="13">
    <location>
        <begin position="73"/>
        <end position="92"/>
    </location>
</feature>
<dbReference type="InterPro" id="IPR000795">
    <property type="entry name" value="T_Tr_GTP-bd_dom"/>
</dbReference>
<evidence type="ECO:0000313" key="15">
    <source>
        <dbReference type="EMBL" id="ASD64076.1"/>
    </source>
</evidence>
<dbReference type="InterPro" id="IPR023115">
    <property type="entry name" value="TIF_IF2_dom3"/>
</dbReference>
<dbReference type="GO" id="GO:0003924">
    <property type="term" value="F:GTPase activity"/>
    <property type="evidence" value="ECO:0007669"/>
    <property type="project" value="UniProtKB-UniRule"/>
</dbReference>
<dbReference type="InterPro" id="IPR005225">
    <property type="entry name" value="Small_GTP-bd"/>
</dbReference>
<feature type="compositionally biased region" description="Basic residues" evidence="13">
    <location>
        <begin position="63"/>
        <end position="72"/>
    </location>
</feature>
<feature type="binding site" evidence="10">
    <location>
        <begin position="579"/>
        <end position="582"/>
    </location>
    <ligand>
        <name>GTP</name>
        <dbReference type="ChEBI" id="CHEBI:37565"/>
    </ligand>
</feature>
<evidence type="ECO:0000256" key="8">
    <source>
        <dbReference type="ARBA" id="ARBA00023134"/>
    </source>
</evidence>
<dbReference type="OrthoDB" id="5287317at2"/>
<dbReference type="NCBIfam" id="TIGR00231">
    <property type="entry name" value="small_GTP"/>
    <property type="match status" value="1"/>
</dbReference>
<evidence type="ECO:0000259" key="14">
    <source>
        <dbReference type="PROSITE" id="PS51722"/>
    </source>
</evidence>
<feature type="region of interest" description="Disordered" evidence="13">
    <location>
        <begin position="51"/>
        <end position="110"/>
    </location>
</feature>
<dbReference type="InterPro" id="IPR053905">
    <property type="entry name" value="EF-G-like_DII"/>
</dbReference>
<dbReference type="SUPFAM" id="SSF52156">
    <property type="entry name" value="Initiation factor IF2/eIF5b, domain 3"/>
    <property type="match status" value="1"/>
</dbReference>
<dbReference type="Pfam" id="PF22042">
    <property type="entry name" value="EF-G_D2"/>
    <property type="match status" value="1"/>
</dbReference>
<evidence type="ECO:0000256" key="4">
    <source>
        <dbReference type="ARBA" id="ARBA00022490"/>
    </source>
</evidence>
<dbReference type="EMBL" id="CP020946">
    <property type="protein sequence ID" value="ASD64076.1"/>
    <property type="molecule type" value="Genomic_DNA"/>
</dbReference>
<keyword evidence="7 10" id="KW-0648">Protein biosynthesis</keyword>
<dbReference type="AlphaFoldDB" id="A0A1Z3N9F1"/>
<dbReference type="NCBIfam" id="TIGR00487">
    <property type="entry name" value="IF-2"/>
    <property type="match status" value="1"/>
</dbReference>
<dbReference type="SUPFAM" id="SSF52540">
    <property type="entry name" value="P-loop containing nucleoside triphosphate hydrolases"/>
    <property type="match status" value="1"/>
</dbReference>
<name>A0A1Z3N9F1_BDEBC</name>
<dbReference type="HAMAP" id="MF_00100_B">
    <property type="entry name" value="IF_2_B"/>
    <property type="match status" value="1"/>
</dbReference>
<feature type="binding site" evidence="10">
    <location>
        <begin position="525"/>
        <end position="529"/>
    </location>
    <ligand>
        <name>GTP</name>
        <dbReference type="ChEBI" id="CHEBI:37565"/>
    </ligand>
</feature>
<dbReference type="CDD" id="cd03692">
    <property type="entry name" value="mtIF2_IVc"/>
    <property type="match status" value="1"/>
</dbReference>
<dbReference type="InterPro" id="IPR015760">
    <property type="entry name" value="TIF_IF2"/>
</dbReference>
<dbReference type="InterPro" id="IPR036925">
    <property type="entry name" value="TIF_IF2_dom3_sf"/>
</dbReference>
<dbReference type="InterPro" id="IPR044145">
    <property type="entry name" value="IF2_II"/>
</dbReference>
<dbReference type="PROSITE" id="PS01176">
    <property type="entry name" value="IF2"/>
    <property type="match status" value="1"/>
</dbReference>
<feature type="compositionally biased region" description="Basic and acidic residues" evidence="13">
    <location>
        <begin position="308"/>
        <end position="318"/>
    </location>
</feature>
<comment type="similarity">
    <text evidence="2 10 11">Belongs to the TRAFAC class translation factor GTPase superfamily. Classic translation factor GTPase family. IF-2 subfamily.</text>
</comment>
<dbReference type="Proteomes" id="UP000197003">
    <property type="component" value="Chromosome"/>
</dbReference>
<feature type="compositionally biased region" description="Low complexity" evidence="13">
    <location>
        <begin position="180"/>
        <end position="202"/>
    </location>
</feature>
<dbReference type="FunFam" id="2.40.30.10:FF:000054">
    <property type="entry name" value="Translation initiation factor IF-2"/>
    <property type="match status" value="1"/>
</dbReference>
<dbReference type="FunFam" id="2.40.30.10:FF:000008">
    <property type="entry name" value="Translation initiation factor IF-2"/>
    <property type="match status" value="1"/>
</dbReference>
<keyword evidence="4 10" id="KW-0963">Cytoplasm</keyword>
<organism evidence="15 16">
    <name type="scientific">Bdellovibrio bacteriovorus</name>
    <dbReference type="NCBI Taxonomy" id="959"/>
    <lineage>
        <taxon>Bacteria</taxon>
        <taxon>Pseudomonadati</taxon>
        <taxon>Bdellovibrionota</taxon>
        <taxon>Bdellovibrionia</taxon>
        <taxon>Bdellovibrionales</taxon>
        <taxon>Pseudobdellovibrionaceae</taxon>
        <taxon>Bdellovibrio</taxon>
    </lineage>
</organism>
<gene>
    <name evidence="10" type="primary">infB</name>
    <name evidence="15" type="ORF">B9G79_11120</name>
</gene>
<evidence type="ECO:0000313" key="16">
    <source>
        <dbReference type="Proteomes" id="UP000197003"/>
    </source>
</evidence>
<evidence type="ECO:0000256" key="2">
    <source>
        <dbReference type="ARBA" id="ARBA00007733"/>
    </source>
</evidence>
<dbReference type="Pfam" id="PF11987">
    <property type="entry name" value="IF-2"/>
    <property type="match status" value="1"/>
</dbReference>
<feature type="compositionally biased region" description="Low complexity" evidence="13">
    <location>
        <begin position="323"/>
        <end position="333"/>
    </location>
</feature>
<dbReference type="FunFam" id="3.40.50.10050:FF:000001">
    <property type="entry name" value="Translation initiation factor IF-2"/>
    <property type="match status" value="1"/>
</dbReference>
<evidence type="ECO:0000256" key="11">
    <source>
        <dbReference type="RuleBase" id="RU000644"/>
    </source>
</evidence>
<evidence type="ECO:0000256" key="12">
    <source>
        <dbReference type="RuleBase" id="RU000645"/>
    </source>
</evidence>
<dbReference type="PROSITE" id="PS51722">
    <property type="entry name" value="G_TR_2"/>
    <property type="match status" value="1"/>
</dbReference>
<dbReference type="Gene3D" id="3.40.50.300">
    <property type="entry name" value="P-loop containing nucleotide triphosphate hydrolases"/>
    <property type="match status" value="1"/>
</dbReference>
<evidence type="ECO:0000256" key="9">
    <source>
        <dbReference type="ARBA" id="ARBA00025162"/>
    </source>
</evidence>
<dbReference type="RefSeq" id="WP_088565560.1">
    <property type="nucleotide sequence ID" value="NZ_CP020946.1"/>
</dbReference>